<evidence type="ECO:0000313" key="1">
    <source>
        <dbReference type="EMBL" id="KAE9602385.1"/>
    </source>
</evidence>
<name>A0A6A4PLF6_LUPAL</name>
<reference evidence="2" key="1">
    <citation type="journal article" date="2020" name="Nat. Commun.">
        <title>Genome sequence of the cluster root forming white lupin.</title>
        <authorList>
            <person name="Hufnagel B."/>
            <person name="Marques A."/>
            <person name="Soriano A."/>
            <person name="Marques L."/>
            <person name="Divol F."/>
            <person name="Doumas P."/>
            <person name="Sallet E."/>
            <person name="Mancinotti D."/>
            <person name="Carrere S."/>
            <person name="Marande W."/>
            <person name="Arribat S."/>
            <person name="Keller J."/>
            <person name="Huneau C."/>
            <person name="Blein T."/>
            <person name="Aime D."/>
            <person name="Laguerre M."/>
            <person name="Taylor J."/>
            <person name="Schubert V."/>
            <person name="Nelson M."/>
            <person name="Geu-Flores F."/>
            <person name="Crespi M."/>
            <person name="Gallardo-Guerrero K."/>
            <person name="Delaux P.-M."/>
            <person name="Salse J."/>
            <person name="Berges H."/>
            <person name="Guyot R."/>
            <person name="Gouzy J."/>
            <person name="Peret B."/>
        </authorList>
    </citation>
    <scope>NUCLEOTIDE SEQUENCE [LARGE SCALE GENOMIC DNA]</scope>
    <source>
        <strain evidence="2">cv. Amiga</strain>
    </source>
</reference>
<accession>A0A6A4PLF6</accession>
<dbReference type="EMBL" id="WOCE01000012">
    <property type="protein sequence ID" value="KAE9602385.1"/>
    <property type="molecule type" value="Genomic_DNA"/>
</dbReference>
<proteinExistence type="predicted"/>
<sequence>MISFLMDPSANGVDVVTSCDSSGGAAASADVSASTNISAYAYVDAMLCL</sequence>
<gene>
    <name evidence="1" type="ORF">Lalb_Chr12g0199021</name>
</gene>
<protein>
    <submittedName>
        <fullName evidence="1">Uncharacterized protein</fullName>
    </submittedName>
</protein>
<dbReference type="AlphaFoldDB" id="A0A6A4PLF6"/>
<keyword evidence="2" id="KW-1185">Reference proteome</keyword>
<dbReference type="Proteomes" id="UP000447434">
    <property type="component" value="Chromosome 12"/>
</dbReference>
<evidence type="ECO:0000313" key="2">
    <source>
        <dbReference type="Proteomes" id="UP000447434"/>
    </source>
</evidence>
<comment type="caution">
    <text evidence="1">The sequence shown here is derived from an EMBL/GenBank/DDBJ whole genome shotgun (WGS) entry which is preliminary data.</text>
</comment>
<organism evidence="1 2">
    <name type="scientific">Lupinus albus</name>
    <name type="common">White lupine</name>
    <name type="synonym">Lupinus termis</name>
    <dbReference type="NCBI Taxonomy" id="3870"/>
    <lineage>
        <taxon>Eukaryota</taxon>
        <taxon>Viridiplantae</taxon>
        <taxon>Streptophyta</taxon>
        <taxon>Embryophyta</taxon>
        <taxon>Tracheophyta</taxon>
        <taxon>Spermatophyta</taxon>
        <taxon>Magnoliopsida</taxon>
        <taxon>eudicotyledons</taxon>
        <taxon>Gunneridae</taxon>
        <taxon>Pentapetalae</taxon>
        <taxon>rosids</taxon>
        <taxon>fabids</taxon>
        <taxon>Fabales</taxon>
        <taxon>Fabaceae</taxon>
        <taxon>Papilionoideae</taxon>
        <taxon>50 kb inversion clade</taxon>
        <taxon>genistoids sensu lato</taxon>
        <taxon>core genistoids</taxon>
        <taxon>Genisteae</taxon>
        <taxon>Lupinus</taxon>
    </lineage>
</organism>